<evidence type="ECO:0000256" key="2">
    <source>
        <dbReference type="ARBA" id="ARBA00023315"/>
    </source>
</evidence>
<dbReference type="SUPFAM" id="SSF55729">
    <property type="entry name" value="Acyl-CoA N-acyltransferases (Nat)"/>
    <property type="match status" value="1"/>
</dbReference>
<name>A0A9P3CQ93_9PEZI</name>
<dbReference type="GeneID" id="68291334"/>
<evidence type="ECO:0000256" key="1">
    <source>
        <dbReference type="ARBA" id="ARBA00022679"/>
    </source>
</evidence>
<keyword evidence="1" id="KW-0808">Transferase</keyword>
<evidence type="ECO:0000313" key="5">
    <source>
        <dbReference type="Proteomes" id="UP000825890"/>
    </source>
</evidence>
<dbReference type="CDD" id="cd04301">
    <property type="entry name" value="NAT_SF"/>
    <property type="match status" value="1"/>
</dbReference>
<dbReference type="InterPro" id="IPR016181">
    <property type="entry name" value="Acyl_CoA_acyltransferase"/>
</dbReference>
<comment type="caution">
    <text evidence="4">The sequence shown here is derived from an EMBL/GenBank/DDBJ whole genome shotgun (WGS) entry which is preliminary data.</text>
</comment>
<proteinExistence type="predicted"/>
<keyword evidence="2" id="KW-0012">Acyltransferase</keyword>
<dbReference type="RefSeq" id="XP_044656980.1">
    <property type="nucleotide sequence ID" value="XM_044801045.1"/>
</dbReference>
<dbReference type="AlphaFoldDB" id="A0A9P3CQ93"/>
<reference evidence="4 5" key="1">
    <citation type="submission" date="2021-01" db="EMBL/GenBank/DDBJ databases">
        <title>Cercospora kikuchii MAFF 305040 whole genome shotgun sequence.</title>
        <authorList>
            <person name="Kashiwa T."/>
            <person name="Suzuki T."/>
        </authorList>
    </citation>
    <scope>NUCLEOTIDE SEQUENCE [LARGE SCALE GENOMIC DNA]</scope>
    <source>
        <strain evidence="4 5">MAFF 305040</strain>
    </source>
</reference>
<dbReference type="Proteomes" id="UP000825890">
    <property type="component" value="Unassembled WGS sequence"/>
</dbReference>
<dbReference type="GO" id="GO:0016747">
    <property type="term" value="F:acyltransferase activity, transferring groups other than amino-acyl groups"/>
    <property type="evidence" value="ECO:0007669"/>
    <property type="project" value="InterPro"/>
</dbReference>
<dbReference type="OrthoDB" id="2744543at2759"/>
<dbReference type="Pfam" id="PF13508">
    <property type="entry name" value="Acetyltransf_7"/>
    <property type="match status" value="1"/>
</dbReference>
<feature type="domain" description="N-acetyltransferase" evidence="3">
    <location>
        <begin position="8"/>
        <end position="173"/>
    </location>
</feature>
<gene>
    <name evidence="4" type="ORF">CKM354_000575900</name>
</gene>
<dbReference type="EMBL" id="BOLY01000003">
    <property type="protein sequence ID" value="GIZ42493.1"/>
    <property type="molecule type" value="Genomic_DNA"/>
</dbReference>
<dbReference type="Gene3D" id="3.40.630.30">
    <property type="match status" value="1"/>
</dbReference>
<organism evidence="4 5">
    <name type="scientific">Cercospora kikuchii</name>
    <dbReference type="NCBI Taxonomy" id="84275"/>
    <lineage>
        <taxon>Eukaryota</taxon>
        <taxon>Fungi</taxon>
        <taxon>Dikarya</taxon>
        <taxon>Ascomycota</taxon>
        <taxon>Pezizomycotina</taxon>
        <taxon>Dothideomycetes</taxon>
        <taxon>Dothideomycetidae</taxon>
        <taxon>Mycosphaerellales</taxon>
        <taxon>Mycosphaerellaceae</taxon>
        <taxon>Cercospora</taxon>
    </lineage>
</organism>
<dbReference type="PANTHER" id="PTHR43800">
    <property type="entry name" value="PEPTIDYL-LYSINE N-ACETYLTRANSFERASE YJAB"/>
    <property type="match status" value="1"/>
</dbReference>
<sequence length="196" mass="21857">MATVSPTYILRPATSDDAPAIRVIEERSVQKFGTIPELTHLAQPGTFTPNSISGLNTWLSRGKVFLALDSSASESKAVGVIAALPKDDTMYIAEISVLEEHNRKGVGGMLLNAVFDWARERVAQTGDKVARVSLTCYKDVPWNGPWYRRKGFVEVDAESLGIEHEEKMELDRTVRKLEVGGYKRCCMLWTEQRGRV</sequence>
<dbReference type="PANTHER" id="PTHR43800:SF1">
    <property type="entry name" value="PEPTIDYL-LYSINE N-ACETYLTRANSFERASE YJAB"/>
    <property type="match status" value="1"/>
</dbReference>
<dbReference type="PROSITE" id="PS51186">
    <property type="entry name" value="GNAT"/>
    <property type="match status" value="1"/>
</dbReference>
<dbReference type="InterPro" id="IPR000182">
    <property type="entry name" value="GNAT_dom"/>
</dbReference>
<accession>A0A9P3CQ93</accession>
<evidence type="ECO:0000313" key="4">
    <source>
        <dbReference type="EMBL" id="GIZ42493.1"/>
    </source>
</evidence>
<evidence type="ECO:0000259" key="3">
    <source>
        <dbReference type="PROSITE" id="PS51186"/>
    </source>
</evidence>
<keyword evidence="5" id="KW-1185">Reference proteome</keyword>
<protein>
    <recommendedName>
        <fullName evidence="3">N-acetyltransferase domain-containing protein</fullName>
    </recommendedName>
</protein>